<evidence type="ECO:0000313" key="2">
    <source>
        <dbReference type="Proteomes" id="UP001178507"/>
    </source>
</evidence>
<dbReference type="EMBL" id="CAUJNA010003638">
    <property type="protein sequence ID" value="CAJ1406630.1"/>
    <property type="molecule type" value="Genomic_DNA"/>
</dbReference>
<reference evidence="1" key="1">
    <citation type="submission" date="2023-08" db="EMBL/GenBank/DDBJ databases">
        <authorList>
            <person name="Chen Y."/>
            <person name="Shah S."/>
            <person name="Dougan E. K."/>
            <person name="Thang M."/>
            <person name="Chan C."/>
        </authorList>
    </citation>
    <scope>NUCLEOTIDE SEQUENCE</scope>
</reference>
<accession>A0AA36JI39</accession>
<protein>
    <submittedName>
        <fullName evidence="1">Uncharacterized protein</fullName>
    </submittedName>
</protein>
<sequence length="498" mass="55803">MRIPCAQIFFAGLPHSCQVVLNDGHEDRRRLRLHLAQRRNPKLATPAGHKDGVAVSRLMIWMNQVKHMYSTESLRWLVILGDDVYINLARLFYFLAGHKSRDGHPVMFAHVYDFDMPCPNSATILSRAALEQLSVHASCKTCPYTGSNSISLAYCALYTAVPLVHVPGFHCHDSEPTAEADLLGNHWIAAGGLSMSKGERSHPFEQDFPNLACSLPSTAEWTFQQLAERIRFCEEAAPASLGSPDHDSPLSPETVDAYFEARWPGSSDMVEEVSLNAASVQVRDGRWYFLRQNAWLHHTAVGNFLKEMQRLPDPGDIAFGFLQSGELLLQPGLLVSSSAMRKIQGKELTAASLRSLGIRLVHNPLMVPRAQLLPRTLIGAVSEGSLSGAWAIGDIEEDQIYQDLQMKAEDRRFFAGLLQENFEDLTQEDCSAESLRKAQDWQRFLHNDDEHIKVVRGFQSGRREFRTLHAMYRSEASDALPLRGVLQDTVLVARNCEE</sequence>
<evidence type="ECO:0000313" key="1">
    <source>
        <dbReference type="EMBL" id="CAJ1406630.1"/>
    </source>
</evidence>
<organism evidence="1 2">
    <name type="scientific">Effrenium voratum</name>
    <dbReference type="NCBI Taxonomy" id="2562239"/>
    <lineage>
        <taxon>Eukaryota</taxon>
        <taxon>Sar</taxon>
        <taxon>Alveolata</taxon>
        <taxon>Dinophyceae</taxon>
        <taxon>Suessiales</taxon>
        <taxon>Symbiodiniaceae</taxon>
        <taxon>Effrenium</taxon>
    </lineage>
</organism>
<name>A0AA36JI39_9DINO</name>
<dbReference type="AlphaFoldDB" id="A0AA36JI39"/>
<dbReference type="Proteomes" id="UP001178507">
    <property type="component" value="Unassembled WGS sequence"/>
</dbReference>
<gene>
    <name evidence="1" type="ORF">EVOR1521_LOCUS28540</name>
</gene>
<keyword evidence="2" id="KW-1185">Reference proteome</keyword>
<proteinExistence type="predicted"/>
<comment type="caution">
    <text evidence="1">The sequence shown here is derived from an EMBL/GenBank/DDBJ whole genome shotgun (WGS) entry which is preliminary data.</text>
</comment>
<dbReference type="Gene3D" id="3.90.550.50">
    <property type="match status" value="1"/>
</dbReference>